<protein>
    <submittedName>
        <fullName evidence="4">FlgN family protein</fullName>
    </submittedName>
</protein>
<evidence type="ECO:0000256" key="3">
    <source>
        <dbReference type="SAM" id="MobiDB-lite"/>
    </source>
</evidence>
<gene>
    <name evidence="4" type="ordered locus">Slip_1911</name>
</gene>
<dbReference type="Proteomes" id="UP000000378">
    <property type="component" value="Chromosome"/>
</dbReference>
<dbReference type="Gene3D" id="1.20.58.300">
    <property type="entry name" value="FlgN-like"/>
    <property type="match status" value="1"/>
</dbReference>
<evidence type="ECO:0000256" key="1">
    <source>
        <dbReference type="ARBA" id="ARBA00022795"/>
    </source>
</evidence>
<keyword evidence="1" id="KW-1005">Bacterial flagellum biogenesis</keyword>
<dbReference type="EMBL" id="CP002048">
    <property type="protein sequence ID" value="ADI02664.1"/>
    <property type="molecule type" value="Genomic_DNA"/>
</dbReference>
<accession>D7CPM9</accession>
<evidence type="ECO:0000256" key="2">
    <source>
        <dbReference type="SAM" id="Coils"/>
    </source>
</evidence>
<dbReference type="KEGG" id="slp:Slip_1911"/>
<keyword evidence="2" id="KW-0175">Coiled coil</keyword>
<feature type="coiled-coil region" evidence="2">
    <location>
        <begin position="89"/>
        <end position="126"/>
    </location>
</feature>
<proteinExistence type="predicted"/>
<dbReference type="GO" id="GO:0044780">
    <property type="term" value="P:bacterial-type flagellum assembly"/>
    <property type="evidence" value="ECO:0007669"/>
    <property type="project" value="InterPro"/>
</dbReference>
<dbReference type="InterPro" id="IPR036679">
    <property type="entry name" value="FlgN-like_sf"/>
</dbReference>
<dbReference type="AlphaFoldDB" id="D7CPM9"/>
<dbReference type="eggNOG" id="ENOG5030043">
    <property type="taxonomic scope" value="Bacteria"/>
</dbReference>
<name>D7CPM9_SYNLT</name>
<reference evidence="5" key="1">
    <citation type="journal article" date="2010" name="Stand. Genomic Sci.">
        <title>Complete genome sequence of Syntrophothermus lipocalidus type strain (TGB-C1T).</title>
        <authorList>
            <consortium name="US DOE Joint Genome Institute (JGI-PGF)"/>
            <person name="Djao O."/>
            <person name="Zhang X."/>
            <person name="Lucas S."/>
            <person name="Lapidus A."/>
            <person name="Glavina Del Rio T."/>
            <person name="Nolan M."/>
            <person name="Tice H."/>
            <person name="Cheng J."/>
            <person name="Han C."/>
            <person name="Tapia R."/>
            <person name="Goodwin L."/>
            <person name="Pitluck S."/>
            <person name="Liolios K."/>
            <person name="Ivanova N."/>
            <person name="Mavromatis K."/>
            <person name="Mikhailova N."/>
            <person name="Ovchinnikova G."/>
            <person name="Pati A."/>
            <person name="Brambilla E."/>
            <person name="Chen A."/>
            <person name="Palaniappan K."/>
            <person name="Land M."/>
            <person name="Hauser L."/>
            <person name="Chang Y."/>
            <person name="Jeffries C."/>
            <person name="Rohde M."/>
            <person name="Sikorski J."/>
            <person name="Spring S."/>
            <person name="Goker M."/>
            <person name="Detter J."/>
            <person name="Woyke T."/>
            <person name="Bristow J."/>
            <person name="Eisen J."/>
            <person name="Markowitz V."/>
            <person name="Hugenholtz P."/>
            <person name="Kyrpides N."/>
            <person name="Klenk H."/>
        </authorList>
    </citation>
    <scope>NUCLEOTIDE SEQUENCE [LARGE SCALE GENOMIC DNA]</scope>
    <source>
        <strain evidence="5">DSM 12680 / TGB-C1</strain>
    </source>
</reference>
<evidence type="ECO:0000313" key="5">
    <source>
        <dbReference type="Proteomes" id="UP000000378"/>
    </source>
</evidence>
<keyword evidence="5" id="KW-1185">Reference proteome</keyword>
<sequence>MEILDAFLRVLEEETEVLEDLIAIAREKKQLVVLGKVKELQELLNREARAVTALEKAEAERHQRHEALAQEWGSTALDLRGGQLIEKARELGLEQARELEERIESLNQAVTTLKFLNRENEDLIKQSIAFIQAVERELTGGGATTYTRSGGLVSDQPPTSLVDRKI</sequence>
<dbReference type="SUPFAM" id="SSF140566">
    <property type="entry name" value="FlgN-like"/>
    <property type="match status" value="1"/>
</dbReference>
<dbReference type="InterPro" id="IPR007809">
    <property type="entry name" value="FlgN-like"/>
</dbReference>
<feature type="region of interest" description="Disordered" evidence="3">
    <location>
        <begin position="144"/>
        <end position="166"/>
    </location>
</feature>
<evidence type="ECO:0000313" key="4">
    <source>
        <dbReference type="EMBL" id="ADI02664.1"/>
    </source>
</evidence>
<dbReference type="Pfam" id="PF05130">
    <property type="entry name" value="FlgN"/>
    <property type="match status" value="1"/>
</dbReference>
<reference evidence="4 5" key="2">
    <citation type="journal article" date="2010" name="Stand. Genomic Sci.">
        <title>Complete genome sequence of Syntrophothermus lipocalidus type strain (TGB-C1).</title>
        <authorList>
            <person name="Djao O.D."/>
            <person name="Zhang X."/>
            <person name="Lucas S."/>
            <person name="Lapidus A."/>
            <person name="Del Rio T.G."/>
            <person name="Nolan M."/>
            <person name="Tice H."/>
            <person name="Cheng J.F."/>
            <person name="Han C."/>
            <person name="Tapia R."/>
            <person name="Goodwin L."/>
            <person name="Pitluck S."/>
            <person name="Liolios K."/>
            <person name="Ivanova N."/>
            <person name="Mavromatis K."/>
            <person name="Mikhailova N."/>
            <person name="Ovchinnikova G."/>
            <person name="Pati A."/>
            <person name="Brambilla E."/>
            <person name="Chen A."/>
            <person name="Palaniappan K."/>
            <person name="Land M."/>
            <person name="Hauser L."/>
            <person name="Chang Y.J."/>
            <person name="Jeffries C.D."/>
            <person name="Rohde M."/>
            <person name="Sikorski J."/>
            <person name="Spring S."/>
            <person name="Goker M."/>
            <person name="Detter J.C."/>
            <person name="Woyke T."/>
            <person name="Bristow J."/>
            <person name="Eisen J.A."/>
            <person name="Markowitz V."/>
            <person name="Hugenholtz P."/>
            <person name="Kyrpides N.C."/>
            <person name="Klenk H.P."/>
        </authorList>
    </citation>
    <scope>NUCLEOTIDE SEQUENCE [LARGE SCALE GENOMIC DNA]</scope>
    <source>
        <strain evidence="5">DSM 12680 / TGB-C1</strain>
    </source>
</reference>
<dbReference type="STRING" id="643648.Slip_1911"/>
<organism evidence="4 5">
    <name type="scientific">Syntrophothermus lipocalidus (strain DSM 12680 / TGB-C1)</name>
    <dbReference type="NCBI Taxonomy" id="643648"/>
    <lineage>
        <taxon>Bacteria</taxon>
        <taxon>Bacillati</taxon>
        <taxon>Bacillota</taxon>
        <taxon>Clostridia</taxon>
        <taxon>Eubacteriales</taxon>
        <taxon>Syntrophomonadaceae</taxon>
        <taxon>Syntrophothermus</taxon>
    </lineage>
</organism>
<dbReference type="RefSeq" id="WP_013176066.1">
    <property type="nucleotide sequence ID" value="NC_014220.1"/>
</dbReference>
<dbReference type="HOGENOM" id="CLU_1601868_0_0_9"/>
<feature type="coiled-coil region" evidence="2">
    <location>
        <begin position="8"/>
        <end position="60"/>
    </location>
</feature>